<proteinExistence type="predicted"/>
<protein>
    <submittedName>
        <fullName evidence="1">Uncharacterized protein</fullName>
    </submittedName>
</protein>
<dbReference type="EMBL" id="JBGBPQ010000006">
    <property type="protein sequence ID" value="KAL1522334.1"/>
    <property type="molecule type" value="Genomic_DNA"/>
</dbReference>
<comment type="caution">
    <text evidence="1">The sequence shown here is derived from an EMBL/GenBank/DDBJ whole genome shotgun (WGS) entry which is preliminary data.</text>
</comment>
<keyword evidence="2" id="KW-1185">Reference proteome</keyword>
<dbReference type="AlphaFoldDB" id="A0AB34JLA5"/>
<organism evidence="1 2">
    <name type="scientific">Prymnesium parvum</name>
    <name type="common">Toxic golden alga</name>
    <dbReference type="NCBI Taxonomy" id="97485"/>
    <lineage>
        <taxon>Eukaryota</taxon>
        <taxon>Haptista</taxon>
        <taxon>Haptophyta</taxon>
        <taxon>Prymnesiophyceae</taxon>
        <taxon>Prymnesiales</taxon>
        <taxon>Prymnesiaceae</taxon>
        <taxon>Prymnesium</taxon>
    </lineage>
</organism>
<name>A0AB34JLA5_PRYPA</name>
<evidence type="ECO:0000313" key="2">
    <source>
        <dbReference type="Proteomes" id="UP001515480"/>
    </source>
</evidence>
<dbReference type="Proteomes" id="UP001515480">
    <property type="component" value="Unassembled WGS sequence"/>
</dbReference>
<sequence>MAGRMEVEGKAAVGWGAAGMVVAARAEAGRPVDAAAEEGLAGMVAMQGVEARGREAMEVGVKEMVVVPTEAWAAAATSEAVVGVQARKVGQTEGRLVGVAREGAGCAEAVVDELGGLQERRAGSQEEVVDALDRPGEQKEGIQAAGEAAGADWVAGEEMEVAVAMGVAVTSAVAEAFEVTC</sequence>
<accession>A0AB34JLA5</accession>
<gene>
    <name evidence="1" type="ORF">AB1Y20_017326</name>
</gene>
<reference evidence="1 2" key="1">
    <citation type="journal article" date="2024" name="Science">
        <title>Giant polyketide synthase enzymes in the biosynthesis of giant marine polyether toxins.</title>
        <authorList>
            <person name="Fallon T.R."/>
            <person name="Shende V.V."/>
            <person name="Wierzbicki I.H."/>
            <person name="Pendleton A.L."/>
            <person name="Watervoot N.F."/>
            <person name="Auber R.P."/>
            <person name="Gonzalez D.J."/>
            <person name="Wisecaver J.H."/>
            <person name="Moore B.S."/>
        </authorList>
    </citation>
    <scope>NUCLEOTIDE SEQUENCE [LARGE SCALE GENOMIC DNA]</scope>
    <source>
        <strain evidence="1 2">12B1</strain>
    </source>
</reference>
<evidence type="ECO:0000313" key="1">
    <source>
        <dbReference type="EMBL" id="KAL1522334.1"/>
    </source>
</evidence>